<organism evidence="1 2">
    <name type="scientific">Aureobasidium melanogenum (strain CBS 110374)</name>
    <name type="common">Aureobasidium pullulans var. melanogenum</name>
    <dbReference type="NCBI Taxonomy" id="1043003"/>
    <lineage>
        <taxon>Eukaryota</taxon>
        <taxon>Fungi</taxon>
        <taxon>Dikarya</taxon>
        <taxon>Ascomycota</taxon>
        <taxon>Pezizomycotina</taxon>
        <taxon>Dothideomycetes</taxon>
        <taxon>Dothideomycetidae</taxon>
        <taxon>Dothideales</taxon>
        <taxon>Saccotheciaceae</taxon>
        <taxon>Aureobasidium</taxon>
    </lineage>
</organism>
<dbReference type="Proteomes" id="UP000030672">
    <property type="component" value="Unassembled WGS sequence"/>
</dbReference>
<evidence type="ECO:0000313" key="1">
    <source>
        <dbReference type="EMBL" id="KEQ66597.1"/>
    </source>
</evidence>
<proteinExistence type="predicted"/>
<accession>A0A074W9M0</accession>
<name>A0A074W9M0_AURM1</name>
<evidence type="ECO:0000313" key="2">
    <source>
        <dbReference type="Proteomes" id="UP000030672"/>
    </source>
</evidence>
<reference evidence="1 2" key="1">
    <citation type="journal article" date="2014" name="BMC Genomics">
        <title>Genome sequencing of four Aureobasidium pullulans varieties: biotechnological potential, stress tolerance, and description of new species.</title>
        <authorList>
            <person name="Gostin Ar C."/>
            <person name="Ohm R.A."/>
            <person name="Kogej T."/>
            <person name="Sonjak S."/>
            <person name="Turk M."/>
            <person name="Zajc J."/>
            <person name="Zalar P."/>
            <person name="Grube M."/>
            <person name="Sun H."/>
            <person name="Han J."/>
            <person name="Sharma A."/>
            <person name="Chiniquy J."/>
            <person name="Ngan C.Y."/>
            <person name="Lipzen A."/>
            <person name="Barry K."/>
            <person name="Grigoriev I.V."/>
            <person name="Gunde-Cimerman N."/>
        </authorList>
    </citation>
    <scope>NUCLEOTIDE SEQUENCE [LARGE SCALE GENOMIC DNA]</scope>
    <source>
        <strain evidence="1 2">CBS 110374</strain>
    </source>
</reference>
<dbReference type="AlphaFoldDB" id="A0A074W9M0"/>
<keyword evidence="2" id="KW-1185">Reference proteome</keyword>
<dbReference type="GeneID" id="63913418"/>
<gene>
    <name evidence="1" type="ORF">M437DRAFT_39638</name>
</gene>
<dbReference type="EMBL" id="KL584825">
    <property type="protein sequence ID" value="KEQ66597.1"/>
    <property type="molecule type" value="Genomic_DNA"/>
</dbReference>
<dbReference type="HOGENOM" id="CLU_082473_2_1_1"/>
<protein>
    <submittedName>
        <fullName evidence="1">Uncharacterized protein</fullName>
    </submittedName>
</protein>
<dbReference type="RefSeq" id="XP_040883620.1">
    <property type="nucleotide sequence ID" value="XM_041020045.1"/>
</dbReference>
<sequence>MRDAPSEYESLLSFLRGHCDHPEVVFRKLFFGPIEDLTLPKPLPAPQAFQEDADLIWTRYDAITLLRGIQSFVSQDNPTNSIYRMCEFICADQPNQLMLEVKYFSNQTTWRLEEVSDPLDDNSERRAIFACIVESLVVAFNYKASLGVMRKGVVMTQSRCPTWVSEVGALDRLLILTQVDEWVFAGSDDPFSRRNIRANAGNIFSF</sequence>